<keyword evidence="2" id="KW-0732">Signal</keyword>
<dbReference type="OMA" id="YCFKKHE"/>
<evidence type="ECO:0000313" key="4">
    <source>
        <dbReference type="Proteomes" id="UP000007635"/>
    </source>
</evidence>
<proteinExistence type="predicted"/>
<evidence type="ECO:0000256" key="2">
    <source>
        <dbReference type="SAM" id="SignalP"/>
    </source>
</evidence>
<feature type="signal peptide" evidence="2">
    <location>
        <begin position="1"/>
        <end position="19"/>
    </location>
</feature>
<dbReference type="STRING" id="69293.ENSGACP00000026421"/>
<name>G3Q957_GASAC</name>
<reference evidence="3" key="3">
    <citation type="submission" date="2025-09" db="UniProtKB">
        <authorList>
            <consortium name="Ensembl"/>
        </authorList>
    </citation>
    <scope>IDENTIFICATION</scope>
</reference>
<dbReference type="Bgee" id="ENSGACG00000020001">
    <property type="expression patterns" value="Expressed in pharyngeal gill and 7 other cell types or tissues"/>
</dbReference>
<dbReference type="FunCoup" id="G3Q957">
    <property type="interactions" value="19"/>
</dbReference>
<keyword evidence="1" id="KW-1133">Transmembrane helix</keyword>
<dbReference type="AlphaFoldDB" id="G3Q957"/>
<feature type="transmembrane region" description="Helical" evidence="1">
    <location>
        <begin position="316"/>
        <end position="338"/>
    </location>
</feature>
<organism evidence="3 4">
    <name type="scientific">Gasterosteus aculeatus aculeatus</name>
    <name type="common">three-spined stickleback</name>
    <dbReference type="NCBI Taxonomy" id="481459"/>
    <lineage>
        <taxon>Eukaryota</taxon>
        <taxon>Metazoa</taxon>
        <taxon>Chordata</taxon>
        <taxon>Craniata</taxon>
        <taxon>Vertebrata</taxon>
        <taxon>Euteleostomi</taxon>
        <taxon>Actinopterygii</taxon>
        <taxon>Neopterygii</taxon>
        <taxon>Teleostei</taxon>
        <taxon>Neoteleostei</taxon>
        <taxon>Acanthomorphata</taxon>
        <taxon>Eupercaria</taxon>
        <taxon>Perciformes</taxon>
        <taxon>Cottioidei</taxon>
        <taxon>Gasterosteales</taxon>
        <taxon>Gasterosteidae</taxon>
        <taxon>Gasterosteus</taxon>
    </lineage>
</organism>
<dbReference type="PROSITE" id="PS51257">
    <property type="entry name" value="PROKAR_LIPOPROTEIN"/>
    <property type="match status" value="1"/>
</dbReference>
<sequence length="417" mass="47018">MRPAVEFVTVLILTAGLSACRGDAVFVSLAEGVPPPTDVSYDWLDPITVRVSWQKPIGNFNYKYKLIGGGTDERWTDQTSLRNFTAELLTENMTTGNWKYLIRTVKTCDKGTYESPEVSIIIEFPVPRAEVHDIKCLITRKIGRNCSWIPGNQPLEFFYRTSGISNVNHFRACKLLHSGPTRNGCYLEDVGVADDICLLFKTQTGNSTSTFNIKPMIDPPELSVREGGDELELSWTPLEDFKTCIWEYNVCYNKCNHLVKCLHFTSKEMPMPVAYDNRCRYDFWYSVKTTIYYTPVFSDRSKVVSYGTNEPADETLTVVAIVLPIILSVCIFLSCYCFRRYSFVICPVIPDPSAIFKEMMMSGNKELKTTGTLYAPVPEAIESCRVDPVPKYMLKSSPAHARSEAFRPAGLALSAES</sequence>
<evidence type="ECO:0000256" key="1">
    <source>
        <dbReference type="SAM" id="Phobius"/>
    </source>
</evidence>
<dbReference type="InParanoid" id="G3Q957"/>
<dbReference type="Proteomes" id="UP000007635">
    <property type="component" value="Chromosome VII"/>
</dbReference>
<reference evidence="3 4" key="1">
    <citation type="journal article" date="2021" name="G3 (Bethesda)">
        <title>Improved contiguity of the threespine stickleback genome using long-read sequencing.</title>
        <authorList>
            <person name="Nath S."/>
            <person name="Shaw D.E."/>
            <person name="White M.A."/>
        </authorList>
    </citation>
    <scope>NUCLEOTIDE SEQUENCE [LARGE SCALE GENOMIC DNA]</scope>
    <source>
        <strain evidence="3 4">Lake Benthic</strain>
    </source>
</reference>
<reference evidence="3" key="2">
    <citation type="submission" date="2025-08" db="UniProtKB">
        <authorList>
            <consortium name="Ensembl"/>
        </authorList>
    </citation>
    <scope>IDENTIFICATION</scope>
</reference>
<dbReference type="eggNOG" id="ENOG502S6MT">
    <property type="taxonomic scope" value="Eukaryota"/>
</dbReference>
<evidence type="ECO:0000313" key="3">
    <source>
        <dbReference type="Ensembl" id="ENSGACP00000026421.2"/>
    </source>
</evidence>
<keyword evidence="1" id="KW-0812">Transmembrane</keyword>
<feature type="chain" id="PRO_5043556685" description="Fibronectin type-III domain-containing protein" evidence="2">
    <location>
        <begin position="20"/>
        <end position="417"/>
    </location>
</feature>
<keyword evidence="4" id="KW-1185">Reference proteome</keyword>
<accession>G3Q957</accession>
<dbReference type="GeneTree" id="ENSGT00730000112044"/>
<protein>
    <recommendedName>
        <fullName evidence="5">Fibronectin type-III domain-containing protein</fullName>
    </recommendedName>
</protein>
<dbReference type="Ensembl" id="ENSGACT00000026472.2">
    <property type="protein sequence ID" value="ENSGACP00000026421.2"/>
    <property type="gene ID" value="ENSGACG00000020001.2"/>
</dbReference>
<keyword evidence="1" id="KW-0472">Membrane</keyword>
<evidence type="ECO:0008006" key="5">
    <source>
        <dbReference type="Google" id="ProtNLM"/>
    </source>
</evidence>